<reference evidence="3 4" key="1">
    <citation type="submission" date="2021-08" db="EMBL/GenBank/DDBJ databases">
        <title>Nocardioides bacterium WL0053 sp. nov., isolated from the sediment.</title>
        <authorList>
            <person name="Wang L."/>
            <person name="Zhang D."/>
            <person name="Zhang A."/>
        </authorList>
    </citation>
    <scope>NUCLEOTIDE SEQUENCE [LARGE SCALE GENOMIC DNA]</scope>
    <source>
        <strain evidence="3 4">WL0053</strain>
    </source>
</reference>
<dbReference type="Pfam" id="PF13646">
    <property type="entry name" value="HEAT_2"/>
    <property type="match status" value="2"/>
</dbReference>
<dbReference type="Proteomes" id="UP000754710">
    <property type="component" value="Unassembled WGS sequence"/>
</dbReference>
<dbReference type="PANTHER" id="PTHR12697">
    <property type="entry name" value="PBS LYASE HEAT-LIKE PROTEIN"/>
    <property type="match status" value="1"/>
</dbReference>
<keyword evidence="2" id="KW-0812">Transmembrane</keyword>
<dbReference type="InterPro" id="IPR021133">
    <property type="entry name" value="HEAT_type_2"/>
</dbReference>
<evidence type="ECO:0000313" key="4">
    <source>
        <dbReference type="Proteomes" id="UP000754710"/>
    </source>
</evidence>
<dbReference type="InterPro" id="IPR016024">
    <property type="entry name" value="ARM-type_fold"/>
</dbReference>
<name>A0ABS7RLJ3_9ACTN</name>
<sequence length="350" mass="36891">MSEGLRLLLLVLGGLTVVLVVVLVVVRVLTELVERVTARRQDEVRRLLLTALLGEADESADALTTLRSREGRSWRRVEEQVFTMLPKIKGDSRELLVTLLLSRGAAYHAHANATARSMVRRSRGAHQLGALGQSDGVRVLLGLLEDRRFLVRRTTVRGLGQVGDPISVVPLLDAVTTDPALTRDVIAALQRIGPPAAPYLRRELRGVRDALPQGRRAALVATALGLLGDVRAADQLVEALGAGQHPGLPAAAAEALGQIGVPAAVPALVAALRDESEELRVSAARALGQISDAAAVDGLVAALGSDRREADRAAAAALLRLGASGLHALEAHPSQYAAEALAVHRIRAAA</sequence>
<evidence type="ECO:0000256" key="1">
    <source>
        <dbReference type="ARBA" id="ARBA00045876"/>
    </source>
</evidence>
<dbReference type="SUPFAM" id="SSF48371">
    <property type="entry name" value="ARM repeat"/>
    <property type="match status" value="2"/>
</dbReference>
<comment type="function">
    <text evidence="1">Catalyzes the hydroxylation of the N(6)-(4-aminobutyl)-L-lysine intermediate produced by deoxyhypusine synthase/DHPS on a critical lysine of the eukaryotic translation initiation factor 5A/eIF-5A. This is the second step of the post-translational modification of that lysine into an unusual amino acid residue named hypusine. Hypusination is unique to mature eIF-5A factor and is essential for its function.</text>
</comment>
<dbReference type="Gene3D" id="1.25.10.10">
    <property type="entry name" value="Leucine-rich Repeat Variant"/>
    <property type="match status" value="3"/>
</dbReference>
<keyword evidence="4" id="KW-1185">Reference proteome</keyword>
<feature type="transmembrane region" description="Helical" evidence="2">
    <location>
        <begin position="7"/>
        <end position="29"/>
    </location>
</feature>
<evidence type="ECO:0000256" key="2">
    <source>
        <dbReference type="SAM" id="Phobius"/>
    </source>
</evidence>
<organism evidence="3 4">
    <name type="scientific">Nocardioides jiangsuensis</name>
    <dbReference type="NCBI Taxonomy" id="2866161"/>
    <lineage>
        <taxon>Bacteria</taxon>
        <taxon>Bacillati</taxon>
        <taxon>Actinomycetota</taxon>
        <taxon>Actinomycetes</taxon>
        <taxon>Propionibacteriales</taxon>
        <taxon>Nocardioidaceae</taxon>
        <taxon>Nocardioides</taxon>
    </lineage>
</organism>
<evidence type="ECO:0000313" key="3">
    <source>
        <dbReference type="EMBL" id="MBY9075626.1"/>
    </source>
</evidence>
<dbReference type="InterPro" id="IPR011989">
    <property type="entry name" value="ARM-like"/>
</dbReference>
<dbReference type="InterPro" id="IPR004155">
    <property type="entry name" value="PBS_lyase_HEAT"/>
</dbReference>
<gene>
    <name evidence="3" type="ORF">K1X13_12410</name>
</gene>
<dbReference type="RefSeq" id="WP_221025350.1">
    <property type="nucleotide sequence ID" value="NZ_JAIEZQ010000002.1"/>
</dbReference>
<comment type="caution">
    <text evidence="3">The sequence shown here is derived from an EMBL/GenBank/DDBJ whole genome shotgun (WGS) entry which is preliminary data.</text>
</comment>
<dbReference type="PROSITE" id="PS50077">
    <property type="entry name" value="HEAT_REPEAT"/>
    <property type="match status" value="1"/>
</dbReference>
<dbReference type="EMBL" id="JAIEZQ010000002">
    <property type="protein sequence ID" value="MBY9075626.1"/>
    <property type="molecule type" value="Genomic_DNA"/>
</dbReference>
<accession>A0ABS7RLJ3</accession>
<keyword evidence="2" id="KW-0472">Membrane</keyword>
<dbReference type="SMART" id="SM00567">
    <property type="entry name" value="EZ_HEAT"/>
    <property type="match status" value="5"/>
</dbReference>
<protein>
    <submittedName>
        <fullName evidence="3">HEAT repeat domain-containing protein</fullName>
    </submittedName>
</protein>
<proteinExistence type="predicted"/>
<dbReference type="PANTHER" id="PTHR12697:SF38">
    <property type="entry name" value="PBS LYASE HEAT DOMAIN PROTEIN REPEAT-CONTAINING PROTEIN"/>
    <property type="match status" value="1"/>
</dbReference>
<keyword evidence="2" id="KW-1133">Transmembrane helix</keyword>